<feature type="region of interest" description="Disordered" evidence="3">
    <location>
        <begin position="20"/>
        <end position="53"/>
    </location>
</feature>
<dbReference type="PROSITE" id="PS51898">
    <property type="entry name" value="TYR_RECOMBINASE"/>
    <property type="match status" value="1"/>
</dbReference>
<dbReference type="InterPro" id="IPR002104">
    <property type="entry name" value="Integrase_catalytic"/>
</dbReference>
<dbReference type="PANTHER" id="PTHR30349">
    <property type="entry name" value="PHAGE INTEGRASE-RELATED"/>
    <property type="match status" value="1"/>
</dbReference>
<dbReference type="InterPro" id="IPR050090">
    <property type="entry name" value="Tyrosine_recombinase_XerCD"/>
</dbReference>
<keyword evidence="6" id="KW-1185">Reference proteome</keyword>
<dbReference type="GO" id="GO:0003677">
    <property type="term" value="F:DNA binding"/>
    <property type="evidence" value="ECO:0007669"/>
    <property type="project" value="InterPro"/>
</dbReference>
<keyword evidence="1" id="KW-0229">DNA integration</keyword>
<feature type="domain" description="Tyr recombinase" evidence="4">
    <location>
        <begin position="70"/>
        <end position="247"/>
    </location>
</feature>
<dbReference type="CDD" id="cd00796">
    <property type="entry name" value="INT_Rci_Hp1_C"/>
    <property type="match status" value="1"/>
</dbReference>
<dbReference type="Proteomes" id="UP000198672">
    <property type="component" value="Unassembled WGS sequence"/>
</dbReference>
<evidence type="ECO:0000256" key="3">
    <source>
        <dbReference type="SAM" id="MobiDB-lite"/>
    </source>
</evidence>
<dbReference type="EMBL" id="FNOW01000037">
    <property type="protein sequence ID" value="SDY19146.1"/>
    <property type="molecule type" value="Genomic_DNA"/>
</dbReference>
<keyword evidence="2" id="KW-0233">DNA recombination</keyword>
<name>A0A1H3HUG9_ALLWA</name>
<protein>
    <submittedName>
        <fullName evidence="5">Phage integrase family protein</fullName>
    </submittedName>
</protein>
<dbReference type="STRING" id="61595.SAMN05421644_1372"/>
<dbReference type="GO" id="GO:0015074">
    <property type="term" value="P:DNA integration"/>
    <property type="evidence" value="ECO:0007669"/>
    <property type="project" value="UniProtKB-KW"/>
</dbReference>
<dbReference type="GO" id="GO:0006310">
    <property type="term" value="P:DNA recombination"/>
    <property type="evidence" value="ECO:0007669"/>
    <property type="project" value="UniProtKB-KW"/>
</dbReference>
<dbReference type="Gene3D" id="1.10.443.10">
    <property type="entry name" value="Intergrase catalytic core"/>
    <property type="match status" value="1"/>
</dbReference>
<dbReference type="AlphaFoldDB" id="A0A1H3HUG9"/>
<evidence type="ECO:0000256" key="1">
    <source>
        <dbReference type="ARBA" id="ARBA00022908"/>
    </source>
</evidence>
<dbReference type="InterPro" id="IPR013762">
    <property type="entry name" value="Integrase-like_cat_sf"/>
</dbReference>
<gene>
    <name evidence="5" type="ORF">SAMN05421644_1372</name>
</gene>
<dbReference type="InterPro" id="IPR011010">
    <property type="entry name" value="DNA_brk_join_enz"/>
</dbReference>
<reference evidence="6" key="1">
    <citation type="submission" date="2016-10" db="EMBL/GenBank/DDBJ databases">
        <authorList>
            <person name="Varghese N."/>
            <person name="Submissions S."/>
        </authorList>
    </citation>
    <scope>NUCLEOTIDE SEQUENCE [LARGE SCALE GENOMIC DNA]</scope>
    <source>
        <strain evidence="6">DSM 173</strain>
    </source>
</reference>
<evidence type="ECO:0000313" key="5">
    <source>
        <dbReference type="EMBL" id="SDY19146.1"/>
    </source>
</evidence>
<evidence type="ECO:0000313" key="6">
    <source>
        <dbReference type="Proteomes" id="UP000198672"/>
    </source>
</evidence>
<sequence>MGALHHTRRQRSTTLYWNGGQERRRGVRSTTEAESVAPRAHGRKAPQNLAGSGCALDRAPTIPLLPEPKQRIRWLTREEADRLIGELPEHLADMARFSLATGLREANVTGLEWSQVDLERRVAWIHPDQAKAKKAIGVPLNTDAVLVLRRWEGRHDERVFAYQRRDANGALVWLPVSKAGGRAWRKALQRAGIKEFRWHDLRHTWASWHVQSGTPLHVLQELGGWSDFAMVKKYAHLAPEHLAEHAARIESGIRSVPHIFRHTA</sequence>
<proteinExistence type="predicted"/>
<dbReference type="Pfam" id="PF00589">
    <property type="entry name" value="Phage_integrase"/>
    <property type="match status" value="1"/>
</dbReference>
<accession>A0A1H3HUG9</accession>
<evidence type="ECO:0000259" key="4">
    <source>
        <dbReference type="PROSITE" id="PS51898"/>
    </source>
</evidence>
<organism evidence="5 6">
    <name type="scientific">Allochromatium warmingii</name>
    <name type="common">Chromatium warmingii</name>
    <dbReference type="NCBI Taxonomy" id="61595"/>
    <lineage>
        <taxon>Bacteria</taxon>
        <taxon>Pseudomonadati</taxon>
        <taxon>Pseudomonadota</taxon>
        <taxon>Gammaproteobacteria</taxon>
        <taxon>Chromatiales</taxon>
        <taxon>Chromatiaceae</taxon>
        <taxon>Allochromatium</taxon>
    </lineage>
</organism>
<evidence type="ECO:0000256" key="2">
    <source>
        <dbReference type="ARBA" id="ARBA00023172"/>
    </source>
</evidence>
<dbReference type="PANTHER" id="PTHR30349:SF64">
    <property type="entry name" value="PROPHAGE INTEGRASE INTD-RELATED"/>
    <property type="match status" value="1"/>
</dbReference>
<dbReference type="SUPFAM" id="SSF56349">
    <property type="entry name" value="DNA breaking-rejoining enzymes"/>
    <property type="match status" value="1"/>
</dbReference>